<gene>
    <name evidence="3" type="ORF">P800_02682</name>
</gene>
<keyword evidence="4" id="KW-1185">Reference proteome</keyword>
<comment type="caution">
    <text evidence="3">The sequence shown here is derived from an EMBL/GenBank/DDBJ whole genome shotgun (WGS) entry which is preliminary data.</text>
</comment>
<feature type="region of interest" description="Disordered" evidence="1">
    <location>
        <begin position="620"/>
        <end position="688"/>
    </location>
</feature>
<protein>
    <recommendedName>
        <fullName evidence="2">Integrase catalytic domain-containing protein</fullName>
    </recommendedName>
</protein>
<feature type="compositionally biased region" description="Basic and acidic residues" evidence="1">
    <location>
        <begin position="620"/>
        <end position="652"/>
    </location>
</feature>
<dbReference type="EMBL" id="AYHO01000005">
    <property type="protein sequence ID" value="ESJ94589.1"/>
    <property type="molecule type" value="Genomic_DNA"/>
</dbReference>
<feature type="domain" description="Integrase catalytic" evidence="2">
    <location>
        <begin position="261"/>
        <end position="472"/>
    </location>
</feature>
<name>A0ABN0PVU9_ACILW</name>
<accession>A0ABN0PVU9</accession>
<proteinExistence type="predicted"/>
<dbReference type="Gene3D" id="3.30.420.10">
    <property type="entry name" value="Ribonuclease H-like superfamily/Ribonuclease H"/>
    <property type="match status" value="1"/>
</dbReference>
<evidence type="ECO:0000313" key="3">
    <source>
        <dbReference type="EMBL" id="ESJ94589.1"/>
    </source>
</evidence>
<organism evidence="3 4">
    <name type="scientific">Acinetobacter lwoffii NCTC 5866 = CIP 64.10 = NIPH 512</name>
    <dbReference type="NCBI Taxonomy" id="981327"/>
    <lineage>
        <taxon>Bacteria</taxon>
        <taxon>Pseudomonadati</taxon>
        <taxon>Pseudomonadota</taxon>
        <taxon>Gammaproteobacteria</taxon>
        <taxon>Moraxellales</taxon>
        <taxon>Moraxellaceae</taxon>
        <taxon>Acinetobacter</taxon>
    </lineage>
</organism>
<dbReference type="InterPro" id="IPR036397">
    <property type="entry name" value="RNaseH_sf"/>
</dbReference>
<feature type="compositionally biased region" description="Low complexity" evidence="1">
    <location>
        <begin position="654"/>
        <end position="663"/>
    </location>
</feature>
<dbReference type="SUPFAM" id="SSF53098">
    <property type="entry name" value="Ribonuclease H-like"/>
    <property type="match status" value="1"/>
</dbReference>
<dbReference type="RefSeq" id="WP_004647623.1">
    <property type="nucleotide sequence ID" value="NZ_KI530565.1"/>
</dbReference>
<evidence type="ECO:0000256" key="1">
    <source>
        <dbReference type="SAM" id="MobiDB-lite"/>
    </source>
</evidence>
<evidence type="ECO:0000259" key="2">
    <source>
        <dbReference type="PROSITE" id="PS50994"/>
    </source>
</evidence>
<sequence>MFRINSVYKFQGKDYRILKIIPSHIIWIDLNHPNANPSIIKKEELITAIEVGEAEITDDPFADISLINVTEDSVQQKKRDMGMNIIDLLISNEHFYDPSIRFSLVKIITEQHKTTHQTIYRLARRYWQRGQTPNALIPSYNNSGAKGVKRIAKNKKLGRPRKYSEGVGALVDQNVERLFRININKYMLTKDKYSLSYAYRKFSTMYHSLFPDTADSEIPTIWQFKYFYEREFPKVTQLTARTNPIIYAKDIRELHSTVNTQVLGPGSRYEIDATIADIYLVSDSDRACIVGRPTIYLVADVFSRMVVGFYIGFENASYVTAMQALQVAMTDKVELCKQYGYEITYDDWPCIGLPDAILADRGELLGHQIEALEYNFSIRIENTAPYRGDLKPIVERYFRTIQTKFKPFASGVVQQVKEKKRGGSDYRLDATLTITEFKQIIIGSILAHNTSHQLTTYDRDIDMPSDLPLVPIHLWNWGIQHRVGQLKQVSEKALRVALLPKIKATLSDLGLKMFGVFYNCPEIYKQGWMHRKKSISRPESFQVAYDPSNAEIIYVFYQEHSLDYWEATISPRSREFMGCSFWEVWQVQHEQKKTKAAQNLKTNRSQANLEEHIESIIARADAKKPSSTLSKKERLTDLRKNKQAEKDSERLKQRNNSQKSSKSVFTVLDHSEQSSENQSNIIPMPKSRQFIDLENDEDYKLRFGIYQELLDDLGDSGDEN</sequence>
<evidence type="ECO:0000313" key="4">
    <source>
        <dbReference type="Proteomes" id="UP000018465"/>
    </source>
</evidence>
<reference evidence="3 4" key="1">
    <citation type="submission" date="2013-10" db="EMBL/GenBank/DDBJ databases">
        <title>The Genome Sequence of Acinetobacter lwoffii NIPH 512.</title>
        <authorList>
            <consortium name="The Broad Institute Genomics Platform"/>
            <consortium name="The Broad Institute Genome Sequencing Center for Infectious Disease"/>
            <person name="Cerqueira G."/>
            <person name="Feldgarden M."/>
            <person name="Courvalin P."/>
            <person name="Grillot-Courvalin C."/>
            <person name="Clermont D."/>
            <person name="Rocha E."/>
            <person name="Yoon E.-J."/>
            <person name="Nemec A."/>
            <person name="Young S.K."/>
            <person name="Zeng Q."/>
            <person name="Gargeya S."/>
            <person name="Fitzgerald M."/>
            <person name="Abouelleil A."/>
            <person name="Alvarado L."/>
            <person name="Berlin A.M."/>
            <person name="Chapman S.B."/>
            <person name="Gainer-Dewar J."/>
            <person name="Goldberg J."/>
            <person name="Gnerre S."/>
            <person name="Griggs A."/>
            <person name="Gujja S."/>
            <person name="Hansen M."/>
            <person name="Howarth C."/>
            <person name="Imamovic A."/>
            <person name="Ireland A."/>
            <person name="Larimer J."/>
            <person name="McCowan C."/>
            <person name="Murphy C."/>
            <person name="Pearson M."/>
            <person name="Poon T.W."/>
            <person name="Priest M."/>
            <person name="Roberts A."/>
            <person name="Saif S."/>
            <person name="Shea T."/>
            <person name="Sykes S."/>
            <person name="Wortman J."/>
            <person name="Nusbaum C."/>
            <person name="Birren B."/>
        </authorList>
    </citation>
    <scope>NUCLEOTIDE SEQUENCE [LARGE SCALE GENOMIC DNA]</scope>
    <source>
        <strain evidence="3 4">NIPH 512</strain>
    </source>
</reference>
<dbReference type="Proteomes" id="UP000018465">
    <property type="component" value="Unassembled WGS sequence"/>
</dbReference>
<dbReference type="InterPro" id="IPR001584">
    <property type="entry name" value="Integrase_cat-core"/>
</dbReference>
<dbReference type="PROSITE" id="PS50994">
    <property type="entry name" value="INTEGRASE"/>
    <property type="match status" value="1"/>
</dbReference>
<dbReference type="InterPro" id="IPR012337">
    <property type="entry name" value="RNaseH-like_sf"/>
</dbReference>